<dbReference type="AlphaFoldDB" id="A0A3G8XM97"/>
<gene>
    <name evidence="1" type="ORF">EIB73_09130</name>
</gene>
<accession>A0A3G8XM97</accession>
<proteinExistence type="predicted"/>
<dbReference type="EMBL" id="CP034159">
    <property type="protein sequence ID" value="AZI34460.1"/>
    <property type="molecule type" value="Genomic_DNA"/>
</dbReference>
<sequence>MCAKCTTGLNELIIACGFTDKYENKIVSWVSDEMPFNVSANNKIILEVPQFNLRAENYYFTYQISHKTTSPKDFCDVLHNAASITVIESDFFNVGRKIRPGSSLLLDASFK</sequence>
<protein>
    <submittedName>
        <fullName evidence="1">Uncharacterized protein</fullName>
    </submittedName>
</protein>
<evidence type="ECO:0000313" key="1">
    <source>
        <dbReference type="EMBL" id="AZI34460.1"/>
    </source>
</evidence>
<evidence type="ECO:0000313" key="2">
    <source>
        <dbReference type="Proteomes" id="UP000270185"/>
    </source>
</evidence>
<organism evidence="1 2">
    <name type="scientific">Kaistella carnis</name>
    <dbReference type="NCBI Taxonomy" id="1241979"/>
    <lineage>
        <taxon>Bacteria</taxon>
        <taxon>Pseudomonadati</taxon>
        <taxon>Bacteroidota</taxon>
        <taxon>Flavobacteriia</taxon>
        <taxon>Flavobacteriales</taxon>
        <taxon>Weeksellaceae</taxon>
        <taxon>Chryseobacterium group</taxon>
        <taxon>Kaistella</taxon>
    </lineage>
</organism>
<dbReference type="Gene3D" id="2.70.50.60">
    <property type="entry name" value="abc- transporter (atp binding component) like domain"/>
    <property type="match status" value="1"/>
</dbReference>
<dbReference type="OrthoDB" id="9801987at2"/>
<dbReference type="KEGG" id="ccas:EIB73_09130"/>
<reference evidence="2" key="1">
    <citation type="submission" date="2018-11" db="EMBL/GenBank/DDBJ databases">
        <title>Proposal to divide the Flavobacteriaceae and reorganize its genera based on Amino Acid Identity values calculated from whole genome sequences.</title>
        <authorList>
            <person name="Nicholson A.C."/>
            <person name="Gulvik C.A."/>
            <person name="Whitney A.M."/>
            <person name="Humrighouse B.W."/>
            <person name="Bell M."/>
            <person name="Holmes B."/>
            <person name="Steigerwalt A.G."/>
            <person name="Villarma A."/>
            <person name="Sheth M."/>
            <person name="Batra D."/>
            <person name="Pryor J."/>
            <person name="Bernardet J.-F."/>
            <person name="Hugo C."/>
            <person name="Kampfer P."/>
            <person name="Newman J.D."/>
            <person name="McQuiston J.R."/>
        </authorList>
    </citation>
    <scope>NUCLEOTIDE SEQUENCE [LARGE SCALE GENOMIC DNA]</scope>
    <source>
        <strain evidence="2">G0081</strain>
    </source>
</reference>
<dbReference type="RefSeq" id="WP_125026089.1">
    <property type="nucleotide sequence ID" value="NZ_JBHSEA010000041.1"/>
</dbReference>
<keyword evidence="2" id="KW-1185">Reference proteome</keyword>
<dbReference type="Proteomes" id="UP000270185">
    <property type="component" value="Chromosome"/>
</dbReference>
<name>A0A3G8XM97_9FLAO</name>